<evidence type="ECO:0000313" key="1">
    <source>
        <dbReference type="EMBL" id="KAK0707037.1"/>
    </source>
</evidence>
<proteinExistence type="predicted"/>
<keyword evidence="2" id="KW-1185">Reference proteome</keyword>
<reference evidence="1" key="1">
    <citation type="submission" date="2023-06" db="EMBL/GenBank/DDBJ databases">
        <title>Genome-scale phylogeny and comparative genomics of the fungal order Sordariales.</title>
        <authorList>
            <consortium name="Lawrence Berkeley National Laboratory"/>
            <person name="Hensen N."/>
            <person name="Bonometti L."/>
            <person name="Westerberg I."/>
            <person name="Brannstrom I.O."/>
            <person name="Guillou S."/>
            <person name="Cros-Aarteil S."/>
            <person name="Calhoun S."/>
            <person name="Haridas S."/>
            <person name="Kuo A."/>
            <person name="Mondo S."/>
            <person name="Pangilinan J."/>
            <person name="Riley R."/>
            <person name="LaButti K."/>
            <person name="Andreopoulos B."/>
            <person name="Lipzen A."/>
            <person name="Chen C."/>
            <person name="Yanf M."/>
            <person name="Daum C."/>
            <person name="Ng V."/>
            <person name="Clum A."/>
            <person name="Steindorff A."/>
            <person name="Ohm R."/>
            <person name="Martin F."/>
            <person name="Silar P."/>
            <person name="Natvig D."/>
            <person name="Lalanne C."/>
            <person name="Gautier V."/>
            <person name="Ament-velasquez S.L."/>
            <person name="Kruys A."/>
            <person name="Hutchinson M.I."/>
            <person name="Powell A.J."/>
            <person name="Barry K."/>
            <person name="Miller A.N."/>
            <person name="Grigoriev I.V."/>
            <person name="Debuchy R."/>
            <person name="Gladieux P."/>
            <person name="Thoren M.H."/>
            <person name="Johannesson H."/>
        </authorList>
    </citation>
    <scope>NUCLEOTIDE SEQUENCE</scope>
    <source>
        <strain evidence="1">SMH2392-1A</strain>
    </source>
</reference>
<dbReference type="EMBL" id="JAUIRO010000007">
    <property type="protein sequence ID" value="KAK0707037.1"/>
    <property type="molecule type" value="Genomic_DNA"/>
</dbReference>
<protein>
    <submittedName>
        <fullName evidence="1">Uncharacterized protein</fullName>
    </submittedName>
</protein>
<sequence length="150" mass="17036">MIHFTPIEEIAVPVITLTGKENLVIWNNSLRSHLLVYGVLHFLERQGTKEPDDAPADANEYEVAEVDDAKAKWAMDRFFVWAVLYTSLSSEVLEKLELKNWHMRLKDPKIFGKDFNVDGVTRIPPSEANTDIGSSRSGCKVLMEMDKVSE</sequence>
<comment type="caution">
    <text evidence="1">The sequence shown here is derived from an EMBL/GenBank/DDBJ whole genome shotgun (WGS) entry which is preliminary data.</text>
</comment>
<accession>A0AA40A0J2</accession>
<dbReference type="GeneID" id="85329368"/>
<evidence type="ECO:0000313" key="2">
    <source>
        <dbReference type="Proteomes" id="UP001172101"/>
    </source>
</evidence>
<dbReference type="RefSeq" id="XP_060292131.1">
    <property type="nucleotide sequence ID" value="XM_060446098.1"/>
</dbReference>
<dbReference type="Proteomes" id="UP001172101">
    <property type="component" value="Unassembled WGS sequence"/>
</dbReference>
<dbReference type="AlphaFoldDB" id="A0AA40A0J2"/>
<gene>
    <name evidence="1" type="ORF">B0T26DRAFT_756437</name>
</gene>
<organism evidence="1 2">
    <name type="scientific">Lasiosphaeria miniovina</name>
    <dbReference type="NCBI Taxonomy" id="1954250"/>
    <lineage>
        <taxon>Eukaryota</taxon>
        <taxon>Fungi</taxon>
        <taxon>Dikarya</taxon>
        <taxon>Ascomycota</taxon>
        <taxon>Pezizomycotina</taxon>
        <taxon>Sordariomycetes</taxon>
        <taxon>Sordariomycetidae</taxon>
        <taxon>Sordariales</taxon>
        <taxon>Lasiosphaeriaceae</taxon>
        <taxon>Lasiosphaeria</taxon>
    </lineage>
</organism>
<name>A0AA40A0J2_9PEZI</name>